<evidence type="ECO:0000256" key="1">
    <source>
        <dbReference type="SAM" id="MobiDB-lite"/>
    </source>
</evidence>
<evidence type="ECO:0000313" key="3">
    <source>
        <dbReference type="Proteomes" id="UP000675881"/>
    </source>
</evidence>
<evidence type="ECO:0000313" key="2">
    <source>
        <dbReference type="EMBL" id="CAF3034952.1"/>
    </source>
</evidence>
<dbReference type="Proteomes" id="UP000675881">
    <property type="component" value="Chromosome 9"/>
</dbReference>
<accession>A0A7R8HDX4</accession>
<proteinExistence type="predicted"/>
<keyword evidence="3" id="KW-1185">Reference proteome</keyword>
<feature type="compositionally biased region" description="Basic and acidic residues" evidence="1">
    <location>
        <begin position="123"/>
        <end position="134"/>
    </location>
</feature>
<name>A0A7R8HDX4_LEPSM</name>
<gene>
    <name evidence="2" type="ORF">LSAA_14700</name>
</gene>
<dbReference type="AlphaFoldDB" id="A0A7R8HDX4"/>
<sequence>MNNSLISTPGDVSHVDLIRIRACTSFRDLVSNIMIELANVASTSGTRLCGNISLSLVEQEAENMPQDPNLWAEEITDLLLTANDNMTREQIQINRANGVGGLDLSSQILVAPPQETAVVHSPVQEEQRPEHEVYDNPASTPRSPALRKIGEQSLNPTEKVKSLIDSMPNIVHQEEFPSLVTLGIRGEASSINSQGEAELLTALEDTAKRADLDSLIPDLLAAFTYVIAPVKINDKFKE</sequence>
<organism evidence="2 3">
    <name type="scientific">Lepeophtheirus salmonis</name>
    <name type="common">Salmon louse</name>
    <name type="synonym">Caligus salmonis</name>
    <dbReference type="NCBI Taxonomy" id="72036"/>
    <lineage>
        <taxon>Eukaryota</taxon>
        <taxon>Metazoa</taxon>
        <taxon>Ecdysozoa</taxon>
        <taxon>Arthropoda</taxon>
        <taxon>Crustacea</taxon>
        <taxon>Multicrustacea</taxon>
        <taxon>Hexanauplia</taxon>
        <taxon>Copepoda</taxon>
        <taxon>Siphonostomatoida</taxon>
        <taxon>Caligidae</taxon>
        <taxon>Lepeophtheirus</taxon>
    </lineage>
</organism>
<protein>
    <submittedName>
        <fullName evidence="2">(salmon louse) hypothetical protein</fullName>
    </submittedName>
</protein>
<reference evidence="2" key="1">
    <citation type="submission" date="2021-02" db="EMBL/GenBank/DDBJ databases">
        <authorList>
            <person name="Bekaert M."/>
        </authorList>
    </citation>
    <scope>NUCLEOTIDE SEQUENCE</scope>
    <source>
        <strain evidence="2">IoA-00</strain>
    </source>
</reference>
<dbReference type="EMBL" id="HG994588">
    <property type="protein sequence ID" value="CAF3034952.1"/>
    <property type="molecule type" value="Genomic_DNA"/>
</dbReference>
<feature type="region of interest" description="Disordered" evidence="1">
    <location>
        <begin position="121"/>
        <end position="145"/>
    </location>
</feature>